<proteinExistence type="predicted"/>
<keyword evidence="3" id="KW-1185">Reference proteome</keyword>
<protein>
    <submittedName>
        <fullName evidence="2">Uncharacterized protein</fullName>
    </submittedName>
</protein>
<dbReference type="Proteomes" id="UP000815677">
    <property type="component" value="Unassembled WGS sequence"/>
</dbReference>
<evidence type="ECO:0000313" key="3">
    <source>
        <dbReference type="Proteomes" id="UP000815677"/>
    </source>
</evidence>
<reference evidence="2" key="1">
    <citation type="submission" date="2014-09" db="EMBL/GenBank/DDBJ databases">
        <title>Genome sequence of the luminous mushroom Mycena chlorophos for searching fungal bioluminescence genes.</title>
        <authorList>
            <person name="Tanaka Y."/>
            <person name="Kasuga D."/>
            <person name="Oba Y."/>
            <person name="Hase S."/>
            <person name="Sato K."/>
            <person name="Oba Y."/>
            <person name="Sakakibara Y."/>
        </authorList>
    </citation>
    <scope>NUCLEOTIDE SEQUENCE</scope>
</reference>
<organism evidence="2 3">
    <name type="scientific">Mycena chlorophos</name>
    <name type="common">Agaric fungus</name>
    <name type="synonym">Agaricus chlorophos</name>
    <dbReference type="NCBI Taxonomy" id="658473"/>
    <lineage>
        <taxon>Eukaryota</taxon>
        <taxon>Fungi</taxon>
        <taxon>Dikarya</taxon>
        <taxon>Basidiomycota</taxon>
        <taxon>Agaricomycotina</taxon>
        <taxon>Agaricomycetes</taxon>
        <taxon>Agaricomycetidae</taxon>
        <taxon>Agaricales</taxon>
        <taxon>Marasmiineae</taxon>
        <taxon>Mycenaceae</taxon>
        <taxon>Mycena</taxon>
    </lineage>
</organism>
<feature type="non-terminal residue" evidence="2">
    <location>
        <position position="140"/>
    </location>
</feature>
<gene>
    <name evidence="2" type="ORF">MCHLO_03166</name>
</gene>
<sequence length="140" mass="15380">MPPPGSVPPSLPQPLHPAYKDVMVQLGLAQFQGVKKRARVGASARPPYDRIIGASRILPRGGDILYNADLIFTYGPEKEWGPPPAEDGAEGAGEQHQIADQKRHEAIFRTFLDCCKDLIPLIKHLYQDSANNSAPWDTLV</sequence>
<evidence type="ECO:0000313" key="2">
    <source>
        <dbReference type="EMBL" id="GAT45599.1"/>
    </source>
</evidence>
<feature type="region of interest" description="Disordered" evidence="1">
    <location>
        <begin position="77"/>
        <end position="98"/>
    </location>
</feature>
<dbReference type="EMBL" id="DF841546">
    <property type="protein sequence ID" value="GAT45599.1"/>
    <property type="molecule type" value="Genomic_DNA"/>
</dbReference>
<accession>A0ABQ0L376</accession>
<evidence type="ECO:0000256" key="1">
    <source>
        <dbReference type="SAM" id="MobiDB-lite"/>
    </source>
</evidence>
<name>A0ABQ0L376_MYCCL</name>